<organism evidence="2 3">
    <name type="scientific">Blattamonas nauphoetae</name>
    <dbReference type="NCBI Taxonomy" id="2049346"/>
    <lineage>
        <taxon>Eukaryota</taxon>
        <taxon>Metamonada</taxon>
        <taxon>Preaxostyla</taxon>
        <taxon>Oxymonadida</taxon>
        <taxon>Blattamonas</taxon>
    </lineage>
</organism>
<dbReference type="EMBL" id="JARBJD010000675">
    <property type="protein sequence ID" value="KAK2940421.1"/>
    <property type="molecule type" value="Genomic_DNA"/>
</dbReference>
<proteinExistence type="predicted"/>
<feature type="compositionally biased region" description="Basic and acidic residues" evidence="1">
    <location>
        <begin position="89"/>
        <end position="99"/>
    </location>
</feature>
<accession>A0ABQ9WPM7</accession>
<evidence type="ECO:0000313" key="2">
    <source>
        <dbReference type="EMBL" id="KAK2940421.1"/>
    </source>
</evidence>
<comment type="caution">
    <text evidence="2">The sequence shown here is derived from an EMBL/GenBank/DDBJ whole genome shotgun (WGS) entry which is preliminary data.</text>
</comment>
<protein>
    <recommendedName>
        <fullName evidence="4">NHR domain-containing protein</fullName>
    </recommendedName>
</protein>
<feature type="region of interest" description="Disordered" evidence="1">
    <location>
        <begin position="89"/>
        <end position="113"/>
    </location>
</feature>
<dbReference type="Proteomes" id="UP001281761">
    <property type="component" value="Unassembled WGS sequence"/>
</dbReference>
<evidence type="ECO:0000256" key="1">
    <source>
        <dbReference type="SAM" id="MobiDB-lite"/>
    </source>
</evidence>
<keyword evidence="3" id="KW-1185">Reference proteome</keyword>
<sequence>MCGGSMWKGGEFKPAGINKQLERVGQTAAIRVNMSTREARLFVDDEEQPGIFTDIPSPLCLGITTGFLEANRSVEVLWLKRLRGTDEKQRSENDDRELVQENNALKPQNDDLTQKQSDLPIWVGTESLQTLDTTVHTLTPTTLTQIIATPKDKPYRTAFTFPIDGGEWELTIIANEIAFWGVCLSFLRHPLPENVIHKDYGHWTGETGGTFILSSGSIWKGGGEFKPEGTNKKCINVGQSAAIRVNMTKREARLFVDDEEQPGIFTDIPSPLCLGISTRFFEDNQSVEVLWLKQLQS</sequence>
<gene>
    <name evidence="2" type="ORF">BLNAU_24663</name>
</gene>
<reference evidence="2 3" key="1">
    <citation type="journal article" date="2022" name="bioRxiv">
        <title>Genomics of Preaxostyla Flagellates Illuminates Evolutionary Transitions and the Path Towards Mitochondrial Loss.</title>
        <authorList>
            <person name="Novak L.V.F."/>
            <person name="Treitli S.C."/>
            <person name="Pyrih J."/>
            <person name="Halakuc P."/>
            <person name="Pipaliya S.V."/>
            <person name="Vacek V."/>
            <person name="Brzon O."/>
            <person name="Soukal P."/>
            <person name="Eme L."/>
            <person name="Dacks J.B."/>
            <person name="Karnkowska A."/>
            <person name="Elias M."/>
            <person name="Hampl V."/>
        </authorList>
    </citation>
    <scope>NUCLEOTIDE SEQUENCE [LARGE SCALE GENOMIC DNA]</scope>
    <source>
        <strain evidence="2">NAU3</strain>
        <tissue evidence="2">Gut</tissue>
    </source>
</reference>
<evidence type="ECO:0000313" key="3">
    <source>
        <dbReference type="Proteomes" id="UP001281761"/>
    </source>
</evidence>
<name>A0ABQ9WPM7_9EUKA</name>
<evidence type="ECO:0008006" key="4">
    <source>
        <dbReference type="Google" id="ProtNLM"/>
    </source>
</evidence>